<name>A0A563W2C8_9CYAN</name>
<proteinExistence type="predicted"/>
<evidence type="ECO:0000313" key="2">
    <source>
        <dbReference type="Proteomes" id="UP000320055"/>
    </source>
</evidence>
<dbReference type="Proteomes" id="UP000320055">
    <property type="component" value="Unassembled WGS sequence"/>
</dbReference>
<accession>A0A563W2C8</accession>
<protein>
    <submittedName>
        <fullName evidence="1">Uncharacterized protein</fullName>
    </submittedName>
</protein>
<organism evidence="1 2">
    <name type="scientific">Hyella patelloides LEGE 07179</name>
    <dbReference type="NCBI Taxonomy" id="945734"/>
    <lineage>
        <taxon>Bacteria</taxon>
        <taxon>Bacillati</taxon>
        <taxon>Cyanobacteriota</taxon>
        <taxon>Cyanophyceae</taxon>
        <taxon>Pleurocapsales</taxon>
        <taxon>Hyellaceae</taxon>
        <taxon>Hyella</taxon>
    </lineage>
</organism>
<keyword evidence="2" id="KW-1185">Reference proteome</keyword>
<sequence length="110" mass="12351">MKEKNFFNSACRHCRHYQPEGRRGGSCQQLGVSVDSSWKACILASAPFDDSINNLDTTLTTLDTALITLEEIVQLETALSLSYESYSEQHTKAEKTIVKDDLIPNQSHMQ</sequence>
<dbReference type="EMBL" id="CAACVJ010000612">
    <property type="protein sequence ID" value="VEP17859.1"/>
    <property type="molecule type" value="Genomic_DNA"/>
</dbReference>
<reference evidence="1 2" key="1">
    <citation type="submission" date="2019-01" db="EMBL/GenBank/DDBJ databases">
        <authorList>
            <person name="Brito A."/>
        </authorList>
    </citation>
    <scope>NUCLEOTIDE SEQUENCE [LARGE SCALE GENOMIC DNA]</scope>
    <source>
        <strain evidence="1">1</strain>
    </source>
</reference>
<evidence type="ECO:0000313" key="1">
    <source>
        <dbReference type="EMBL" id="VEP17859.1"/>
    </source>
</evidence>
<dbReference type="RefSeq" id="WP_186375938.1">
    <property type="nucleotide sequence ID" value="NZ_LR213824.1"/>
</dbReference>
<gene>
    <name evidence="1" type="ORF">H1P_650025</name>
</gene>
<dbReference type="AlphaFoldDB" id="A0A563W2C8"/>